<dbReference type="EMBL" id="EF414367">
    <property type="protein sequence ID" value="ABS31453.1"/>
    <property type="molecule type" value="mRNA"/>
</dbReference>
<dbReference type="Proteomes" id="UP000002051">
    <property type="component" value="Chromosome 5"/>
</dbReference>
<reference evidence="5" key="3">
    <citation type="submission" date="2012-05" db="EMBL/GenBank/DDBJ databases">
        <authorList>
            <person name="Krishnakumar V."/>
            <person name="Cheung F."/>
            <person name="Xiao Y."/>
            <person name="Chan A."/>
            <person name="Moskal W.A."/>
            <person name="Town C.D."/>
        </authorList>
    </citation>
    <scope>NUCLEOTIDE SEQUENCE</scope>
</reference>
<evidence type="ECO:0000313" key="9">
    <source>
        <dbReference type="Proteomes" id="UP000265566"/>
    </source>
</evidence>
<keyword evidence="1" id="KW-0812">Transmembrane</keyword>
<name>A7KHE6_MEDTR</name>
<evidence type="ECO:0000256" key="1">
    <source>
        <dbReference type="SAM" id="Phobius"/>
    </source>
</evidence>
<dbReference type="EnsemblPlants" id="AES98044">
    <property type="protein sequence ID" value="AES98044"/>
    <property type="gene ID" value="MTR_5g063490"/>
</dbReference>
<dbReference type="AlphaFoldDB" id="A7KHE6"/>
<evidence type="ECO:0000313" key="3">
    <source>
        <dbReference type="EMBL" id="ABS31453.1"/>
    </source>
</evidence>
<reference evidence="4 8" key="4">
    <citation type="journal article" date="2014" name="BMC Genomics">
        <title>An improved genome release (version Mt4.0) for the model legume Medicago truncatula.</title>
        <authorList>
            <person name="Tang H."/>
            <person name="Krishnakumar V."/>
            <person name="Bidwell S."/>
            <person name="Rosen B."/>
            <person name="Chan A."/>
            <person name="Zhou S."/>
            <person name="Gentzbittel L."/>
            <person name="Childs K.L."/>
            <person name="Yandell M."/>
            <person name="Gundlach H."/>
            <person name="Mayer K.F."/>
            <person name="Schwartz D.C."/>
            <person name="Town C.D."/>
        </authorList>
    </citation>
    <scope>GENOME REANNOTATION</scope>
    <source>
        <strain evidence="7 8">cv. Jemalong A17</strain>
    </source>
</reference>
<keyword evidence="8" id="KW-1185">Reference proteome</keyword>
<dbReference type="Pfam" id="PF07127">
    <property type="entry name" value="Nodulin_late"/>
    <property type="match status" value="1"/>
</dbReference>
<dbReference type="Gramene" id="rna31452">
    <property type="protein sequence ID" value="RHN56111.1"/>
    <property type="gene ID" value="gene31452"/>
</dbReference>
<dbReference type="EMBL" id="CM001221">
    <property type="protein sequence ID" value="AES98044.1"/>
    <property type="molecule type" value="Genomic_DNA"/>
</dbReference>
<evidence type="ECO:0000313" key="7">
    <source>
        <dbReference type="EnsemblPlants" id="AES98044"/>
    </source>
</evidence>
<keyword evidence="1" id="KW-1133">Transmembrane helix</keyword>
<organism evidence="3">
    <name type="scientific">Medicago truncatula</name>
    <name type="common">Barrel medic</name>
    <name type="synonym">Medicago tribuloides</name>
    <dbReference type="NCBI Taxonomy" id="3880"/>
    <lineage>
        <taxon>Eukaryota</taxon>
        <taxon>Viridiplantae</taxon>
        <taxon>Streptophyta</taxon>
        <taxon>Embryophyta</taxon>
        <taxon>Tracheophyta</taxon>
        <taxon>Spermatophyta</taxon>
        <taxon>Magnoliopsida</taxon>
        <taxon>eudicotyledons</taxon>
        <taxon>Gunneridae</taxon>
        <taxon>Pentapetalae</taxon>
        <taxon>rosids</taxon>
        <taxon>fabids</taxon>
        <taxon>Fabales</taxon>
        <taxon>Fabaceae</taxon>
        <taxon>Papilionoideae</taxon>
        <taxon>50 kb inversion clade</taxon>
        <taxon>NPAAA clade</taxon>
        <taxon>Hologalegina</taxon>
        <taxon>IRL clade</taxon>
        <taxon>Trifolieae</taxon>
        <taxon>Medicago</taxon>
    </lineage>
</organism>
<sequence>MQREKNMAKIFEFVYAMIIFILLFLVEKNVVAYLKFECKTDDDCQKSLLKTYVWKCVKNECYFFAKK</sequence>
<dbReference type="InterPro" id="IPR009810">
    <property type="entry name" value="Nodulin_late_dom"/>
</dbReference>
<feature type="transmembrane region" description="Helical" evidence="1">
    <location>
        <begin position="7"/>
        <end position="26"/>
    </location>
</feature>
<reference evidence="7" key="5">
    <citation type="submission" date="2015-04" db="UniProtKB">
        <authorList>
            <consortium name="EnsemblPlants"/>
        </authorList>
    </citation>
    <scope>IDENTIFICATION</scope>
    <source>
        <strain evidence="7">cv. Jemalong A17</strain>
    </source>
</reference>
<evidence type="ECO:0000259" key="2">
    <source>
        <dbReference type="Pfam" id="PF07127"/>
    </source>
</evidence>
<dbReference type="EMBL" id="BT138725">
    <property type="protein sequence ID" value="AFK38520.1"/>
    <property type="molecule type" value="mRNA"/>
</dbReference>
<dbReference type="GO" id="GO:0046872">
    <property type="term" value="F:metal ion binding"/>
    <property type="evidence" value="ECO:0007669"/>
    <property type="project" value="InterPro"/>
</dbReference>
<dbReference type="PaxDb" id="3880-AES98044"/>
<protein>
    <submittedName>
        <fullName evidence="4">Nodule Cysteine-Rich (NCR) secreted peptide</fullName>
    </submittedName>
    <submittedName>
        <fullName evidence="3">Nodule-specific cysteine-rich peptide 316</fullName>
    </submittedName>
    <submittedName>
        <fullName evidence="6">Putative Late nodulin</fullName>
    </submittedName>
</protein>
<reference evidence="4 8" key="2">
    <citation type="journal article" date="2011" name="Nature">
        <title>The Medicago genome provides insight into the evolution of rhizobial symbioses.</title>
        <authorList>
            <person name="Young N.D."/>
            <person name="Debelle F."/>
            <person name="Oldroyd G.E."/>
            <person name="Geurts R."/>
            <person name="Cannon S.B."/>
            <person name="Udvardi M.K."/>
            <person name="Benedito V.A."/>
            <person name="Mayer K.F."/>
            <person name="Gouzy J."/>
            <person name="Schoof H."/>
            <person name="Van de Peer Y."/>
            <person name="Proost S."/>
            <person name="Cook D.R."/>
            <person name="Meyers B.C."/>
            <person name="Spannagl M."/>
            <person name="Cheung F."/>
            <person name="De Mita S."/>
            <person name="Krishnakumar V."/>
            <person name="Gundlach H."/>
            <person name="Zhou S."/>
            <person name="Mudge J."/>
            <person name="Bharti A.K."/>
            <person name="Murray J.D."/>
            <person name="Naoumkina M.A."/>
            <person name="Rosen B."/>
            <person name="Silverstein K.A."/>
            <person name="Tang H."/>
            <person name="Rombauts S."/>
            <person name="Zhao P.X."/>
            <person name="Zhou P."/>
            <person name="Barbe V."/>
            <person name="Bardou P."/>
            <person name="Bechner M."/>
            <person name="Bellec A."/>
            <person name="Berger A."/>
            <person name="Berges H."/>
            <person name="Bidwell S."/>
            <person name="Bisseling T."/>
            <person name="Choisne N."/>
            <person name="Couloux A."/>
            <person name="Denny R."/>
            <person name="Deshpande S."/>
            <person name="Dai X."/>
            <person name="Doyle J.J."/>
            <person name="Dudez A.M."/>
            <person name="Farmer A.D."/>
            <person name="Fouteau S."/>
            <person name="Franken C."/>
            <person name="Gibelin C."/>
            <person name="Gish J."/>
            <person name="Goldstein S."/>
            <person name="Gonzalez A.J."/>
            <person name="Green P.J."/>
            <person name="Hallab A."/>
            <person name="Hartog M."/>
            <person name="Hua A."/>
            <person name="Humphray S.J."/>
            <person name="Jeong D.H."/>
            <person name="Jing Y."/>
            <person name="Jocker A."/>
            <person name="Kenton S.M."/>
            <person name="Kim D.J."/>
            <person name="Klee K."/>
            <person name="Lai H."/>
            <person name="Lang C."/>
            <person name="Lin S."/>
            <person name="Macmil S.L."/>
            <person name="Magdelenat G."/>
            <person name="Matthews L."/>
            <person name="McCorrison J."/>
            <person name="Monaghan E.L."/>
            <person name="Mun J.H."/>
            <person name="Najar F.Z."/>
            <person name="Nicholson C."/>
            <person name="Noirot C."/>
            <person name="O'Bleness M."/>
            <person name="Paule C.R."/>
            <person name="Poulain J."/>
            <person name="Prion F."/>
            <person name="Qin B."/>
            <person name="Qu C."/>
            <person name="Retzel E.F."/>
            <person name="Riddle C."/>
            <person name="Sallet E."/>
            <person name="Samain S."/>
            <person name="Samson N."/>
            <person name="Sanders I."/>
            <person name="Saurat O."/>
            <person name="Scarpelli C."/>
            <person name="Schiex T."/>
            <person name="Segurens B."/>
            <person name="Severin A.J."/>
            <person name="Sherrier D.J."/>
            <person name="Shi R."/>
            <person name="Sims S."/>
            <person name="Singer S.R."/>
            <person name="Sinharoy S."/>
            <person name="Sterck L."/>
            <person name="Viollet A."/>
            <person name="Wang B.B."/>
            <person name="Wang K."/>
            <person name="Wang M."/>
            <person name="Wang X."/>
            <person name="Warfsmann J."/>
            <person name="Weissenbach J."/>
            <person name="White D.D."/>
            <person name="White J.D."/>
            <person name="Wiley G.B."/>
            <person name="Wincker P."/>
            <person name="Xing Y."/>
            <person name="Yang L."/>
            <person name="Yao Z."/>
            <person name="Ying F."/>
            <person name="Zhai J."/>
            <person name="Zhou L."/>
            <person name="Zuber A."/>
            <person name="Denarie J."/>
            <person name="Dixon R.A."/>
            <person name="May G.D."/>
            <person name="Schwartz D.C."/>
            <person name="Rogers J."/>
            <person name="Quetier F."/>
            <person name="Town C.D."/>
            <person name="Roe B.A."/>
        </authorList>
    </citation>
    <scope>NUCLEOTIDE SEQUENCE [LARGE SCALE GENOMIC DNA]</scope>
    <source>
        <strain evidence="4">A17</strain>
        <strain evidence="7 8">cv. Jemalong A17</strain>
    </source>
</reference>
<reference evidence="6" key="7">
    <citation type="journal article" date="2018" name="Nat. Plants">
        <title>Whole-genome landscape of Medicago truncatula symbiotic genes.</title>
        <authorList>
            <person name="Pecrix Y."/>
            <person name="Gamas P."/>
            <person name="Carrere S."/>
        </authorList>
    </citation>
    <scope>NUCLEOTIDE SEQUENCE</scope>
    <source>
        <tissue evidence="6">Leaves</tissue>
    </source>
</reference>
<dbReference type="HOGENOM" id="CLU_181053_1_1_1"/>
<evidence type="ECO:0000313" key="5">
    <source>
        <dbReference type="EMBL" id="AFK38520.1"/>
    </source>
</evidence>
<keyword evidence="1" id="KW-0472">Membrane</keyword>
<dbReference type="Proteomes" id="UP000265566">
    <property type="component" value="Chromosome 5"/>
</dbReference>
<evidence type="ECO:0000313" key="4">
    <source>
        <dbReference type="EMBL" id="AES98044.1"/>
    </source>
</evidence>
<reference evidence="9" key="6">
    <citation type="journal article" date="2018" name="Nat. Plants">
        <title>Whole-genome landscape of Medicago truncatula symbiotic genes.</title>
        <authorList>
            <person name="Pecrix Y."/>
            <person name="Staton S.E."/>
            <person name="Sallet E."/>
            <person name="Lelandais-Briere C."/>
            <person name="Moreau S."/>
            <person name="Carrere S."/>
            <person name="Blein T."/>
            <person name="Jardinaud M.F."/>
            <person name="Latrasse D."/>
            <person name="Zouine M."/>
            <person name="Zahm M."/>
            <person name="Kreplak J."/>
            <person name="Mayjonade B."/>
            <person name="Satge C."/>
            <person name="Perez M."/>
            <person name="Cauet S."/>
            <person name="Marande W."/>
            <person name="Chantry-Darmon C."/>
            <person name="Lopez-Roques C."/>
            <person name="Bouchez O."/>
            <person name="Berard A."/>
            <person name="Debelle F."/>
            <person name="Munos S."/>
            <person name="Bendahmane A."/>
            <person name="Berges H."/>
            <person name="Niebel A."/>
            <person name="Buitink J."/>
            <person name="Frugier F."/>
            <person name="Benhamed M."/>
            <person name="Crespi M."/>
            <person name="Gouzy J."/>
            <person name="Gamas P."/>
        </authorList>
    </citation>
    <scope>NUCLEOTIDE SEQUENCE [LARGE SCALE GENOMIC DNA]</scope>
    <source>
        <strain evidence="9">cv. Jemalong A17</strain>
    </source>
</reference>
<proteinExistence type="evidence at transcript level"/>
<evidence type="ECO:0000313" key="6">
    <source>
        <dbReference type="EMBL" id="RHN56111.1"/>
    </source>
</evidence>
<gene>
    <name evidence="4" type="ordered locus">MTR_5g063490</name>
    <name evidence="6" type="ORF">MtrunA17_Chr5g0425861</name>
</gene>
<evidence type="ECO:0000313" key="8">
    <source>
        <dbReference type="Proteomes" id="UP000002051"/>
    </source>
</evidence>
<reference evidence="3" key="1">
    <citation type="journal article" date="2007" name="Mol. Plant Microbe Interact.">
        <title>Genomic organization and evolutionary insights on GRP and NCR genes, two large nodule-specific gene families in Medicago truncatula.</title>
        <authorList>
            <person name="Alunni B."/>
            <person name="Kevei Z."/>
            <person name="Redondo-Nieto M."/>
            <person name="Kondorosi A."/>
            <person name="Mergaert P."/>
            <person name="Kondorosi E."/>
        </authorList>
    </citation>
    <scope>NUCLEOTIDE SEQUENCE</scope>
</reference>
<accession>A7KHE6</accession>
<feature type="domain" description="Late nodulin" evidence="2">
    <location>
        <begin position="7"/>
        <end position="62"/>
    </location>
</feature>
<dbReference type="EMBL" id="PSQE01000005">
    <property type="protein sequence ID" value="RHN56111.1"/>
    <property type="molecule type" value="Genomic_DNA"/>
</dbReference>